<organism evidence="11 12">
    <name type="scientific">Lucifera butyrica</name>
    <dbReference type="NCBI Taxonomy" id="1351585"/>
    <lineage>
        <taxon>Bacteria</taxon>
        <taxon>Bacillati</taxon>
        <taxon>Bacillota</taxon>
        <taxon>Negativicutes</taxon>
        <taxon>Veillonellales</taxon>
        <taxon>Veillonellaceae</taxon>
        <taxon>Lucifera</taxon>
    </lineage>
</organism>
<dbReference type="InterPro" id="IPR011060">
    <property type="entry name" value="RibuloseP-bd_barrel"/>
</dbReference>
<evidence type="ECO:0000256" key="4">
    <source>
        <dbReference type="ARBA" id="ARBA00022605"/>
    </source>
</evidence>
<evidence type="ECO:0000256" key="3">
    <source>
        <dbReference type="ARBA" id="ARBA00008737"/>
    </source>
</evidence>
<dbReference type="InterPro" id="IPR001468">
    <property type="entry name" value="Indole-3-GlycerolPSynthase_CS"/>
</dbReference>
<dbReference type="EC" id="4.1.1.48" evidence="9"/>
<comment type="pathway">
    <text evidence="2 9">Amino-acid biosynthesis; L-tryptophan biosynthesis; L-tryptophan from chorismate: step 4/5.</text>
</comment>
<dbReference type="InterPro" id="IPR045186">
    <property type="entry name" value="Indole-3-glycerol_P_synth"/>
</dbReference>
<keyword evidence="12" id="KW-1185">Reference proteome</keyword>
<dbReference type="FunFam" id="3.20.20.70:FF:000024">
    <property type="entry name" value="Indole-3-glycerol phosphate synthase"/>
    <property type="match status" value="1"/>
</dbReference>
<evidence type="ECO:0000313" key="11">
    <source>
        <dbReference type="EMBL" id="VBB06657.1"/>
    </source>
</evidence>
<evidence type="ECO:0000256" key="5">
    <source>
        <dbReference type="ARBA" id="ARBA00022793"/>
    </source>
</evidence>
<evidence type="ECO:0000259" key="10">
    <source>
        <dbReference type="Pfam" id="PF00218"/>
    </source>
</evidence>
<dbReference type="InterPro" id="IPR013785">
    <property type="entry name" value="Aldolase_TIM"/>
</dbReference>
<dbReference type="PANTHER" id="PTHR22854">
    <property type="entry name" value="TRYPTOPHAN BIOSYNTHESIS PROTEIN"/>
    <property type="match status" value="1"/>
</dbReference>
<comment type="catalytic activity">
    <reaction evidence="1 9">
        <text>1-(2-carboxyphenylamino)-1-deoxy-D-ribulose 5-phosphate + H(+) = (1S,2R)-1-C-(indol-3-yl)glycerol 3-phosphate + CO2 + H2O</text>
        <dbReference type="Rhea" id="RHEA:23476"/>
        <dbReference type="ChEBI" id="CHEBI:15377"/>
        <dbReference type="ChEBI" id="CHEBI:15378"/>
        <dbReference type="ChEBI" id="CHEBI:16526"/>
        <dbReference type="ChEBI" id="CHEBI:58613"/>
        <dbReference type="ChEBI" id="CHEBI:58866"/>
        <dbReference type="EC" id="4.1.1.48"/>
    </reaction>
</comment>
<dbReference type="Gene3D" id="3.20.20.70">
    <property type="entry name" value="Aldolase class I"/>
    <property type="match status" value="1"/>
</dbReference>
<dbReference type="CDD" id="cd00331">
    <property type="entry name" value="IGPS"/>
    <property type="match status" value="1"/>
</dbReference>
<evidence type="ECO:0000256" key="9">
    <source>
        <dbReference type="HAMAP-Rule" id="MF_00134"/>
    </source>
</evidence>
<dbReference type="PROSITE" id="PS00614">
    <property type="entry name" value="IGPS"/>
    <property type="match status" value="1"/>
</dbReference>
<dbReference type="EMBL" id="UPPP01000066">
    <property type="protein sequence ID" value="VBB06657.1"/>
    <property type="molecule type" value="Genomic_DNA"/>
</dbReference>
<dbReference type="Pfam" id="PF00218">
    <property type="entry name" value="IGPS"/>
    <property type="match status" value="1"/>
</dbReference>
<dbReference type="GO" id="GO:0004425">
    <property type="term" value="F:indole-3-glycerol-phosphate synthase activity"/>
    <property type="evidence" value="ECO:0007669"/>
    <property type="project" value="UniProtKB-UniRule"/>
</dbReference>
<feature type="domain" description="Indole-3-glycerol phosphate synthase" evidence="10">
    <location>
        <begin position="3"/>
        <end position="255"/>
    </location>
</feature>
<evidence type="ECO:0000256" key="6">
    <source>
        <dbReference type="ARBA" id="ARBA00022822"/>
    </source>
</evidence>
<keyword evidence="8 9" id="KW-0456">Lyase</keyword>
<evidence type="ECO:0000313" key="12">
    <source>
        <dbReference type="Proteomes" id="UP000277811"/>
    </source>
</evidence>
<evidence type="ECO:0000256" key="7">
    <source>
        <dbReference type="ARBA" id="ARBA00023141"/>
    </source>
</evidence>
<sequence length="263" mass="29001">MILETILAATRQEVAKRKAAKPVAEWLPLIGKMPATKGFKAALSQPGRVNLIAEYKRASPSKGVIRTDLTPEEVVTAYAGNGAAAISVLTEPFFFQGRPDFLRLARQTTRIPLLRKDFIIDEYQLYEARVLGADAVLLIVAALSRQQLKNYLDLAHELDLMCLVEVHTREETEAAVESGAAIIGINNRNLANFETSLETTFRLAPYVPDDRVLVSESGIFTKQDIEVLSQCGVQAVLVGEALMRSPSPWRKLRELAGDRDGPD</sequence>
<dbReference type="PANTHER" id="PTHR22854:SF2">
    <property type="entry name" value="INDOLE-3-GLYCEROL-PHOSPHATE SYNTHASE"/>
    <property type="match status" value="1"/>
</dbReference>
<dbReference type="GO" id="GO:0000162">
    <property type="term" value="P:L-tryptophan biosynthetic process"/>
    <property type="evidence" value="ECO:0007669"/>
    <property type="project" value="UniProtKB-UniRule"/>
</dbReference>
<keyword evidence="6 9" id="KW-0822">Tryptophan biosynthesis</keyword>
<comment type="similarity">
    <text evidence="3 9">Belongs to the TrpC family.</text>
</comment>
<evidence type="ECO:0000256" key="8">
    <source>
        <dbReference type="ARBA" id="ARBA00023239"/>
    </source>
</evidence>
<reference evidence="11 12" key="1">
    <citation type="submission" date="2018-06" db="EMBL/GenBank/DDBJ databases">
        <authorList>
            <person name="Strepis N."/>
        </authorList>
    </citation>
    <scope>NUCLEOTIDE SEQUENCE [LARGE SCALE GENOMIC DNA]</scope>
    <source>
        <strain evidence="11">LUCI</strain>
    </source>
</reference>
<keyword evidence="7 9" id="KW-0057">Aromatic amino acid biosynthesis</keyword>
<dbReference type="HAMAP" id="MF_00134_A">
    <property type="entry name" value="IGPS_A"/>
    <property type="match status" value="1"/>
</dbReference>
<dbReference type="NCBIfam" id="NF001377">
    <property type="entry name" value="PRK00278.2-4"/>
    <property type="match status" value="1"/>
</dbReference>
<dbReference type="GO" id="GO:0004640">
    <property type="term" value="F:phosphoribosylanthranilate isomerase activity"/>
    <property type="evidence" value="ECO:0007669"/>
    <property type="project" value="TreeGrafter"/>
</dbReference>
<dbReference type="OrthoDB" id="9804217at2"/>
<dbReference type="InterPro" id="IPR013798">
    <property type="entry name" value="Indole-3-glycerol_P_synth_dom"/>
</dbReference>
<dbReference type="UniPathway" id="UPA00035">
    <property type="reaction ID" value="UER00043"/>
</dbReference>
<evidence type="ECO:0000256" key="1">
    <source>
        <dbReference type="ARBA" id="ARBA00001633"/>
    </source>
</evidence>
<keyword evidence="5 9" id="KW-0210">Decarboxylase</keyword>
<proteinExistence type="inferred from homology"/>
<gene>
    <name evidence="9" type="primary">trpC</name>
    <name evidence="11" type="ORF">LUCI_1893</name>
</gene>
<protein>
    <recommendedName>
        <fullName evidence="9">Indole-3-glycerol phosphate synthase</fullName>
        <shortName evidence="9">IGPS</shortName>
        <ecNumber evidence="9">4.1.1.48</ecNumber>
    </recommendedName>
</protein>
<name>A0A498R6Y9_9FIRM</name>
<dbReference type="Proteomes" id="UP000277811">
    <property type="component" value="Unassembled WGS sequence"/>
</dbReference>
<evidence type="ECO:0000256" key="2">
    <source>
        <dbReference type="ARBA" id="ARBA00004696"/>
    </source>
</evidence>
<accession>A0A498R6Y9</accession>
<dbReference type="HAMAP" id="MF_00134_B">
    <property type="entry name" value="IGPS_B"/>
    <property type="match status" value="1"/>
</dbReference>
<dbReference type="SUPFAM" id="SSF51366">
    <property type="entry name" value="Ribulose-phoshate binding barrel"/>
    <property type="match status" value="1"/>
</dbReference>
<dbReference type="AlphaFoldDB" id="A0A498R6Y9"/>
<dbReference type="RefSeq" id="WP_122627596.1">
    <property type="nucleotide sequence ID" value="NZ_UPPP01000066.1"/>
</dbReference>
<keyword evidence="4 9" id="KW-0028">Amino-acid biosynthesis</keyword>